<feature type="transmembrane region" description="Helical" evidence="2">
    <location>
        <begin position="256"/>
        <end position="277"/>
    </location>
</feature>
<sequence length="369" mass="38537">MAQDAGWGGGAPYGGPPGPPGWGGWTPPPKPGVIPLVPLRLGDIFSGAFSTMGRYWKQLFGIGAAVYGGALAIMGAAVLIGYSAVSDPLHRLIALSADEDPPSSDVVPIVVALGVVWLLGLIVFSVSTAMMYATVPTILQEAVLGRPATFSFVWRRAWARVPAVVGTVVLTSLIAVIPMALMVVGFFAFVIGAITMAHGGDIALWTALGFLGALATAPLAVWLWVKFCLAPSAAVFEGQSPVAALRRSSQLVRGDWWRVLGITLLAFALAAAANYVIQIPFSFLGMFSGVIGGSTLDEDPNPASIAFAMSGYLVILALGQLIGQFISATFPQLVTGLLYVDRRMRTENLGPALAEAAAVPPQYGPRYGP</sequence>
<keyword evidence="2" id="KW-1133">Transmembrane helix</keyword>
<feature type="compositionally biased region" description="Pro residues" evidence="1">
    <location>
        <begin position="14"/>
        <end position="25"/>
    </location>
</feature>
<evidence type="ECO:0000256" key="1">
    <source>
        <dbReference type="SAM" id="MobiDB-lite"/>
    </source>
</evidence>
<evidence type="ECO:0000313" key="5">
    <source>
        <dbReference type="Proteomes" id="UP000181909"/>
    </source>
</evidence>
<dbReference type="EMBL" id="FPJO01000001">
    <property type="protein sequence ID" value="SFX00369.1"/>
    <property type="molecule type" value="Genomic_DNA"/>
</dbReference>
<feature type="transmembrane region" description="Helical" evidence="2">
    <location>
        <begin position="105"/>
        <end position="124"/>
    </location>
</feature>
<feature type="domain" description="DUF7847" evidence="3">
    <location>
        <begin position="100"/>
        <end position="322"/>
    </location>
</feature>
<evidence type="ECO:0000259" key="3">
    <source>
        <dbReference type="Pfam" id="PF25231"/>
    </source>
</evidence>
<feature type="transmembrane region" description="Helical" evidence="2">
    <location>
        <begin position="59"/>
        <end position="85"/>
    </location>
</feature>
<feature type="region of interest" description="Disordered" evidence="1">
    <location>
        <begin position="1"/>
        <end position="25"/>
    </location>
</feature>
<dbReference type="AlphaFoldDB" id="A0A1K1TI27"/>
<dbReference type="Proteomes" id="UP000181909">
    <property type="component" value="Unassembled WGS sequence"/>
</dbReference>
<dbReference type="Pfam" id="PF25231">
    <property type="entry name" value="DUF7847"/>
    <property type="match status" value="1"/>
</dbReference>
<proteinExistence type="predicted"/>
<keyword evidence="2" id="KW-0472">Membrane</keyword>
<feature type="compositionally biased region" description="Gly residues" evidence="1">
    <location>
        <begin position="1"/>
        <end position="13"/>
    </location>
</feature>
<dbReference type="STRING" id="1893.SAMN02787144_1001113"/>
<gene>
    <name evidence="4" type="ORF">SAMN02787144_1001113</name>
</gene>
<keyword evidence="2" id="KW-0812">Transmembrane</keyword>
<evidence type="ECO:0000313" key="4">
    <source>
        <dbReference type="EMBL" id="SFX00369.1"/>
    </source>
</evidence>
<feature type="transmembrane region" description="Helical" evidence="2">
    <location>
        <begin position="163"/>
        <end position="196"/>
    </location>
</feature>
<feature type="transmembrane region" description="Helical" evidence="2">
    <location>
        <begin position="202"/>
        <end position="225"/>
    </location>
</feature>
<organism evidence="4 5">
    <name type="scientific">Streptomyces atratus</name>
    <dbReference type="NCBI Taxonomy" id="1893"/>
    <lineage>
        <taxon>Bacteria</taxon>
        <taxon>Bacillati</taxon>
        <taxon>Actinomycetota</taxon>
        <taxon>Actinomycetes</taxon>
        <taxon>Kitasatosporales</taxon>
        <taxon>Streptomycetaceae</taxon>
        <taxon>Streptomyces</taxon>
    </lineage>
</organism>
<accession>A0A1K1TI27</accession>
<evidence type="ECO:0000256" key="2">
    <source>
        <dbReference type="SAM" id="Phobius"/>
    </source>
</evidence>
<name>A0A1K1TI27_STRAR</name>
<reference evidence="4 5" key="1">
    <citation type="submission" date="2016-11" db="EMBL/GenBank/DDBJ databases">
        <authorList>
            <person name="Jaros S."/>
            <person name="Januszkiewicz K."/>
            <person name="Wedrychowicz H."/>
        </authorList>
    </citation>
    <scope>NUCLEOTIDE SEQUENCE [LARGE SCALE GENOMIC DNA]</scope>
    <source>
        <strain evidence="4 5">OK807</strain>
    </source>
</reference>
<dbReference type="InterPro" id="IPR057169">
    <property type="entry name" value="DUF7847"/>
</dbReference>
<protein>
    <recommendedName>
        <fullName evidence="3">DUF7847 domain-containing protein</fullName>
    </recommendedName>
</protein>
<feature type="transmembrane region" description="Helical" evidence="2">
    <location>
        <begin position="312"/>
        <end position="340"/>
    </location>
</feature>